<accession>A0A2L0EKB8</accession>
<sequence>MWRFKREDVDAWVRDGGAASSSDELSKEPRRE</sequence>
<dbReference type="AlphaFoldDB" id="A0A2L0EKB8"/>
<feature type="region of interest" description="Disordered" evidence="1">
    <location>
        <begin position="13"/>
        <end position="32"/>
    </location>
</feature>
<evidence type="ECO:0000313" key="3">
    <source>
        <dbReference type="Proteomes" id="UP000238348"/>
    </source>
</evidence>
<dbReference type="Proteomes" id="UP000238348">
    <property type="component" value="Chromosome"/>
</dbReference>
<gene>
    <name evidence="2" type="ORF">SOCE26_011360</name>
</gene>
<name>A0A2L0EKB8_SORCE</name>
<protein>
    <submittedName>
        <fullName evidence="2">Uncharacterized protein</fullName>
    </submittedName>
</protein>
<dbReference type="EMBL" id="CP012673">
    <property type="protein sequence ID" value="AUX39741.1"/>
    <property type="molecule type" value="Genomic_DNA"/>
</dbReference>
<proteinExistence type="predicted"/>
<evidence type="ECO:0000313" key="2">
    <source>
        <dbReference type="EMBL" id="AUX39741.1"/>
    </source>
</evidence>
<reference evidence="2 3" key="1">
    <citation type="submission" date="2015-09" db="EMBL/GenBank/DDBJ databases">
        <title>Sorangium comparison.</title>
        <authorList>
            <person name="Zaburannyi N."/>
            <person name="Bunk B."/>
            <person name="Overmann J."/>
            <person name="Mueller R."/>
        </authorList>
    </citation>
    <scope>NUCLEOTIDE SEQUENCE [LARGE SCALE GENOMIC DNA]</scope>
    <source>
        <strain evidence="2 3">So ce26</strain>
    </source>
</reference>
<organism evidence="2 3">
    <name type="scientific">Sorangium cellulosum</name>
    <name type="common">Polyangium cellulosum</name>
    <dbReference type="NCBI Taxonomy" id="56"/>
    <lineage>
        <taxon>Bacteria</taxon>
        <taxon>Pseudomonadati</taxon>
        <taxon>Myxococcota</taxon>
        <taxon>Polyangia</taxon>
        <taxon>Polyangiales</taxon>
        <taxon>Polyangiaceae</taxon>
        <taxon>Sorangium</taxon>
    </lineage>
</organism>
<evidence type="ECO:0000256" key="1">
    <source>
        <dbReference type="SAM" id="MobiDB-lite"/>
    </source>
</evidence>